<gene>
    <name evidence="1" type="ORF">AVEN_223922_1</name>
</gene>
<comment type="caution">
    <text evidence="1">The sequence shown here is derived from an EMBL/GenBank/DDBJ whole genome shotgun (WGS) entry which is preliminary data.</text>
</comment>
<evidence type="ECO:0000313" key="1">
    <source>
        <dbReference type="EMBL" id="GBN39771.1"/>
    </source>
</evidence>
<organism evidence="1 2">
    <name type="scientific">Araneus ventricosus</name>
    <name type="common">Orbweaver spider</name>
    <name type="synonym">Epeira ventricosa</name>
    <dbReference type="NCBI Taxonomy" id="182803"/>
    <lineage>
        <taxon>Eukaryota</taxon>
        <taxon>Metazoa</taxon>
        <taxon>Ecdysozoa</taxon>
        <taxon>Arthropoda</taxon>
        <taxon>Chelicerata</taxon>
        <taxon>Arachnida</taxon>
        <taxon>Araneae</taxon>
        <taxon>Araneomorphae</taxon>
        <taxon>Entelegynae</taxon>
        <taxon>Araneoidea</taxon>
        <taxon>Araneidae</taxon>
        <taxon>Araneus</taxon>
    </lineage>
</organism>
<dbReference type="Proteomes" id="UP000499080">
    <property type="component" value="Unassembled WGS sequence"/>
</dbReference>
<sequence>LSSPLKIDYTKKRKTRDIFINGSTSAADILVVMARLRQTKGGCLSHQLPRGDSGRGKEIVRWREKEETIEKMKYHPIGSE</sequence>
<name>A0A4Y2NKE6_ARAVE</name>
<accession>A0A4Y2NKE6</accession>
<evidence type="ECO:0000313" key="2">
    <source>
        <dbReference type="Proteomes" id="UP000499080"/>
    </source>
</evidence>
<dbReference type="AlphaFoldDB" id="A0A4Y2NKE6"/>
<keyword evidence="2" id="KW-1185">Reference proteome</keyword>
<reference evidence="1 2" key="1">
    <citation type="journal article" date="2019" name="Sci. Rep.">
        <title>Orb-weaving spider Araneus ventricosus genome elucidates the spidroin gene catalogue.</title>
        <authorList>
            <person name="Kono N."/>
            <person name="Nakamura H."/>
            <person name="Ohtoshi R."/>
            <person name="Moran D.A.P."/>
            <person name="Shinohara A."/>
            <person name="Yoshida Y."/>
            <person name="Fujiwara M."/>
            <person name="Mori M."/>
            <person name="Tomita M."/>
            <person name="Arakawa K."/>
        </authorList>
    </citation>
    <scope>NUCLEOTIDE SEQUENCE [LARGE SCALE GENOMIC DNA]</scope>
</reference>
<protein>
    <submittedName>
        <fullName evidence="1">Uncharacterized protein</fullName>
    </submittedName>
</protein>
<proteinExistence type="predicted"/>
<dbReference type="EMBL" id="BGPR01009400">
    <property type="protein sequence ID" value="GBN39771.1"/>
    <property type="molecule type" value="Genomic_DNA"/>
</dbReference>
<feature type="non-terminal residue" evidence="1">
    <location>
        <position position="1"/>
    </location>
</feature>